<dbReference type="eggNOG" id="KOG0446">
    <property type="taxonomic scope" value="Eukaryota"/>
</dbReference>
<dbReference type="CDD" id="cd08771">
    <property type="entry name" value="DLP_1"/>
    <property type="match status" value="1"/>
</dbReference>
<proteinExistence type="predicted"/>
<dbReference type="Ensembl" id="ENSACAT00000027130.2">
    <property type="protein sequence ID" value="ENSACAP00000020851.2"/>
    <property type="gene ID" value="ENSACAG00000023592.2"/>
</dbReference>
<dbReference type="HOGENOM" id="CLU_008964_8_0_1"/>
<evidence type="ECO:0000259" key="3">
    <source>
        <dbReference type="PROSITE" id="PS51718"/>
    </source>
</evidence>
<dbReference type="Pfam" id="PF01031">
    <property type="entry name" value="Dynamin_M"/>
    <property type="match status" value="1"/>
</dbReference>
<dbReference type="PRINTS" id="PR00195">
    <property type="entry name" value="DYNAMIN"/>
</dbReference>
<dbReference type="GO" id="GO:0016185">
    <property type="term" value="P:synaptic vesicle budding from presynaptic endocytic zone membrane"/>
    <property type="evidence" value="ECO:0000318"/>
    <property type="project" value="GO_Central"/>
</dbReference>
<dbReference type="GO" id="GO:0051607">
    <property type="term" value="P:defense response to virus"/>
    <property type="evidence" value="ECO:0000318"/>
    <property type="project" value="GO_Central"/>
</dbReference>
<dbReference type="GO" id="GO:0005737">
    <property type="term" value="C:cytoplasm"/>
    <property type="evidence" value="ECO:0000318"/>
    <property type="project" value="GO_Central"/>
</dbReference>
<keyword evidence="1" id="KW-0547">Nucleotide-binding</keyword>
<keyword evidence="2" id="KW-0342">GTP-binding</keyword>
<accession>G1KYF1</accession>
<dbReference type="Gene3D" id="3.40.50.300">
    <property type="entry name" value="P-loop containing nucleotide triphosphate hydrolases"/>
    <property type="match status" value="1"/>
</dbReference>
<dbReference type="GO" id="GO:0005874">
    <property type="term" value="C:microtubule"/>
    <property type="evidence" value="ECO:0000318"/>
    <property type="project" value="GO_Central"/>
</dbReference>
<reference evidence="4 5" key="1">
    <citation type="submission" date="2009-12" db="EMBL/GenBank/DDBJ databases">
        <title>The Genome Sequence of Anolis carolinensis (Green Anole Lizard).</title>
        <authorList>
            <consortium name="The Genome Sequencing Platform"/>
            <person name="Di Palma F."/>
            <person name="Alfoldi J."/>
            <person name="Heiman D."/>
            <person name="Young S."/>
            <person name="Grabherr M."/>
            <person name="Johnson J."/>
            <person name="Lander E.S."/>
            <person name="Lindblad-Toh K."/>
        </authorList>
    </citation>
    <scope>NUCLEOTIDE SEQUENCE [LARGE SCALE GENOMIC DNA]</scope>
    <source>
        <strain evidence="4 5">JBL SC #1</strain>
    </source>
</reference>
<dbReference type="GO" id="GO:0003924">
    <property type="term" value="F:GTPase activity"/>
    <property type="evidence" value="ECO:0000318"/>
    <property type="project" value="GO_Central"/>
</dbReference>
<dbReference type="GeneTree" id="ENSGT00940000164201"/>
<dbReference type="SMART" id="SM00053">
    <property type="entry name" value="DYNc"/>
    <property type="match status" value="1"/>
</dbReference>
<dbReference type="InterPro" id="IPR045063">
    <property type="entry name" value="Dynamin_N"/>
</dbReference>
<dbReference type="Pfam" id="PF00350">
    <property type="entry name" value="Dynamin_N"/>
    <property type="match status" value="1"/>
</dbReference>
<dbReference type="GO" id="GO:0005634">
    <property type="term" value="C:nucleus"/>
    <property type="evidence" value="ECO:0000318"/>
    <property type="project" value="GO_Central"/>
</dbReference>
<dbReference type="PANTHER" id="PTHR11566">
    <property type="entry name" value="DYNAMIN"/>
    <property type="match status" value="1"/>
</dbReference>
<evidence type="ECO:0000313" key="5">
    <source>
        <dbReference type="Proteomes" id="UP000001646"/>
    </source>
</evidence>
<dbReference type="Bgee" id="ENSACAG00000023592">
    <property type="expression patterns" value="Expressed in lung and 10 other cell types or tissues"/>
</dbReference>
<evidence type="ECO:0000256" key="1">
    <source>
        <dbReference type="ARBA" id="ARBA00022741"/>
    </source>
</evidence>
<dbReference type="InParanoid" id="G1KYF1"/>
<evidence type="ECO:0000256" key="2">
    <source>
        <dbReference type="ARBA" id="ARBA00023134"/>
    </source>
</evidence>
<dbReference type="STRING" id="28377.ENSACAP00000020851"/>
<feature type="domain" description="Dynamin-type G" evidence="3">
    <location>
        <begin position="1"/>
        <end position="247"/>
    </location>
</feature>
<reference evidence="4" key="3">
    <citation type="submission" date="2025-09" db="UniProtKB">
        <authorList>
            <consortium name="Ensembl"/>
        </authorList>
    </citation>
    <scope>IDENTIFICATION</scope>
</reference>
<dbReference type="InterPro" id="IPR027417">
    <property type="entry name" value="P-loop_NTPase"/>
</dbReference>
<sequence length="415" mass="47323">MCFNFIGIVTRCPLELKLKKTQHTKEWKGKIKYLDTVLELSNSSEVEEAVITAQNKMAGKGVGISHDLISLEICSHDIPDLTLIDLPGIARVAVGDQPEDIGMQITTLIQNYITKQETINLVVVPGNVDIATTEALKMAREVDPQGERTLGIVTKPDLVDKGVEEEIVDIVQNQKVPLKKGYMIVKCRGQTDINKKVSLKDAIQNERRFFEKHSIFRSLLEEGKATIPLLAELLTQELIEHINKSLPTLERQIKDKIEEANIKLEHCGQGVPETQEDQMRFLIEKITCFTQALSKIKEGEDVSVDIKKPKLFTRLRGFFNTWQAEIKHNESDVRDNLTEVCYFEYKYRGKELPGFVSYKTFEVIVKQQIEKLKLPAVEMLKKVAEYVQKVFIETAVLHFSNFTTFLELLRTTSMI</sequence>
<dbReference type="GO" id="GO:0098793">
    <property type="term" value="C:presynapse"/>
    <property type="evidence" value="ECO:0007669"/>
    <property type="project" value="GOC"/>
</dbReference>
<organism evidence="4 5">
    <name type="scientific">Anolis carolinensis</name>
    <name type="common">Green anole</name>
    <name type="synonym">American chameleon</name>
    <dbReference type="NCBI Taxonomy" id="28377"/>
    <lineage>
        <taxon>Eukaryota</taxon>
        <taxon>Metazoa</taxon>
        <taxon>Chordata</taxon>
        <taxon>Craniata</taxon>
        <taxon>Vertebrata</taxon>
        <taxon>Euteleostomi</taxon>
        <taxon>Lepidosauria</taxon>
        <taxon>Squamata</taxon>
        <taxon>Bifurcata</taxon>
        <taxon>Unidentata</taxon>
        <taxon>Episquamata</taxon>
        <taxon>Toxicofera</taxon>
        <taxon>Iguania</taxon>
        <taxon>Dactyloidae</taxon>
        <taxon>Anolis</taxon>
    </lineage>
</organism>
<dbReference type="GO" id="GO:0005525">
    <property type="term" value="F:GTP binding"/>
    <property type="evidence" value="ECO:0007669"/>
    <property type="project" value="InterPro"/>
</dbReference>
<gene>
    <name evidence="4" type="primary">LOC100552714</name>
</gene>
<protein>
    <recommendedName>
        <fullName evidence="3">Dynamin-type G domain-containing protein</fullName>
    </recommendedName>
</protein>
<dbReference type="PANTHER" id="PTHR11566:SF231">
    <property type="entry name" value="INTERFERON-INDUCED GTP-BINDING PROTEIN MX"/>
    <property type="match status" value="1"/>
</dbReference>
<dbReference type="GO" id="GO:0045202">
    <property type="term" value="C:synapse"/>
    <property type="evidence" value="ECO:0000318"/>
    <property type="project" value="GO_Central"/>
</dbReference>
<dbReference type="PROSITE" id="PS51718">
    <property type="entry name" value="G_DYNAMIN_2"/>
    <property type="match status" value="1"/>
</dbReference>
<dbReference type="GO" id="GO:0005886">
    <property type="term" value="C:plasma membrane"/>
    <property type="evidence" value="ECO:0000318"/>
    <property type="project" value="GO_Central"/>
</dbReference>
<keyword evidence="5" id="KW-1185">Reference proteome</keyword>
<dbReference type="InterPro" id="IPR030381">
    <property type="entry name" value="G_DYNAMIN_dom"/>
</dbReference>
<name>G1KYF1_ANOCA</name>
<dbReference type="SUPFAM" id="SSF52540">
    <property type="entry name" value="P-loop containing nucleoside triphosphate hydrolases"/>
    <property type="match status" value="1"/>
</dbReference>
<dbReference type="InterPro" id="IPR022812">
    <property type="entry name" value="Dynamin"/>
</dbReference>
<dbReference type="InterPro" id="IPR001401">
    <property type="entry name" value="Dynamin_GTPase"/>
</dbReference>
<dbReference type="Proteomes" id="UP000001646">
    <property type="component" value="Chromosome 3"/>
</dbReference>
<dbReference type="Gene3D" id="1.20.120.1240">
    <property type="entry name" value="Dynamin, middle domain"/>
    <property type="match status" value="1"/>
</dbReference>
<reference evidence="4" key="2">
    <citation type="submission" date="2025-08" db="UniProtKB">
        <authorList>
            <consortium name="Ensembl"/>
        </authorList>
    </citation>
    <scope>IDENTIFICATION</scope>
</reference>
<dbReference type="InterPro" id="IPR000375">
    <property type="entry name" value="Dynamin_stalk"/>
</dbReference>
<dbReference type="GO" id="GO:0008017">
    <property type="term" value="F:microtubule binding"/>
    <property type="evidence" value="ECO:0000318"/>
    <property type="project" value="GO_Central"/>
</dbReference>
<dbReference type="AlphaFoldDB" id="G1KYF1"/>
<evidence type="ECO:0000313" key="4">
    <source>
        <dbReference type="Ensembl" id="ENSACAP00000020851.2"/>
    </source>
</evidence>